<dbReference type="EMBL" id="DQWS01000159">
    <property type="protein sequence ID" value="HDD53255.1"/>
    <property type="molecule type" value="Genomic_DNA"/>
</dbReference>
<dbReference type="GO" id="GO:0005524">
    <property type="term" value="F:ATP binding"/>
    <property type="evidence" value="ECO:0007669"/>
    <property type="project" value="InterPro"/>
</dbReference>
<dbReference type="CDD" id="cd01131">
    <property type="entry name" value="PilT"/>
    <property type="match status" value="1"/>
</dbReference>
<reference evidence="3" key="1">
    <citation type="journal article" date="2020" name="mSystems">
        <title>Genome- and Community-Level Interaction Insights into Carbon Utilization and Element Cycling Functions of Hydrothermarchaeota in Hydrothermal Sediment.</title>
        <authorList>
            <person name="Zhou Z."/>
            <person name="Liu Y."/>
            <person name="Xu W."/>
            <person name="Pan J."/>
            <person name="Luo Z.H."/>
            <person name="Li M."/>
        </authorList>
    </citation>
    <scope>NUCLEOTIDE SEQUENCE [LARGE SCALE GENOMIC DNA]</scope>
    <source>
        <strain evidence="3">HyVt-115</strain>
    </source>
</reference>
<dbReference type="InterPro" id="IPR027417">
    <property type="entry name" value="P-loop_NTPase"/>
</dbReference>
<evidence type="ECO:0000313" key="3">
    <source>
        <dbReference type="EMBL" id="HDD53255.1"/>
    </source>
</evidence>
<dbReference type="PROSITE" id="PS00662">
    <property type="entry name" value="T2SP_E"/>
    <property type="match status" value="1"/>
</dbReference>
<dbReference type="PANTHER" id="PTHR30486:SF12">
    <property type="entry name" value="TYPE IV PILUS ATPASE PILU"/>
    <property type="match status" value="1"/>
</dbReference>
<gene>
    <name evidence="3" type="ORF">ENF32_04220</name>
</gene>
<dbReference type="InterPro" id="IPR050921">
    <property type="entry name" value="T4SS_GSP_E_ATPase"/>
</dbReference>
<dbReference type="PANTHER" id="PTHR30486">
    <property type="entry name" value="TWITCHING MOTILITY PROTEIN PILT"/>
    <property type="match status" value="1"/>
</dbReference>
<feature type="domain" description="Bacterial type II secretion system protein E" evidence="2">
    <location>
        <begin position="194"/>
        <end position="208"/>
    </location>
</feature>
<dbReference type="NCBIfam" id="TIGR01420">
    <property type="entry name" value="pilT_fam"/>
    <property type="match status" value="1"/>
</dbReference>
<proteinExistence type="inferred from homology"/>
<dbReference type="Gene3D" id="3.40.50.300">
    <property type="entry name" value="P-loop containing nucleotide triphosphate hydrolases"/>
    <property type="match status" value="1"/>
</dbReference>
<dbReference type="InterPro" id="IPR001482">
    <property type="entry name" value="T2SS/T4SS_dom"/>
</dbReference>
<comment type="caution">
    <text evidence="3">The sequence shown here is derived from an EMBL/GenBank/DDBJ whole genome shotgun (WGS) entry which is preliminary data.</text>
</comment>
<name>A0A7C0Y623_9BACT</name>
<sequence length="385" mass="43396">MDLHDLLHKAVEARASDVHIKAGNPPVFRIDGVLHRQESYPILTPEDTMELALTILPPRLHRRLQEEMEAECGYGVSGLGRFRVSIYMQRGSVSIVMRHVPIGVPSIEELNLPLILKDLAMEPRGLILVTGTTGSGKSTTLAAMIEHINKNKTTNIITIEDPIEFLFKDKMSIISQREVGTDVDDFHTALRSSLRQDPDVIMVGEMRDLETMQTALTAAETGHLVLSTLHTLDAPETVNRIISVFPPYYQKQIRIQLASVLKAVISMRLVRKKGGGRVPAMEILIATPAVREAILIPEKFKTIRTLISEGYAQYGMQTFDQSLFDLYQRNLITLEEALAQCSNPDEFKLRIRGILSAAEMTKLEMERVEEEDRVSERTKLKIERF</sequence>
<dbReference type="GO" id="GO:0016887">
    <property type="term" value="F:ATP hydrolysis activity"/>
    <property type="evidence" value="ECO:0007669"/>
    <property type="project" value="InterPro"/>
</dbReference>
<dbReference type="SUPFAM" id="SSF52540">
    <property type="entry name" value="P-loop containing nucleoside triphosphate hydrolases"/>
    <property type="match status" value="1"/>
</dbReference>
<dbReference type="AlphaFoldDB" id="A0A7C0Y623"/>
<evidence type="ECO:0000259" key="2">
    <source>
        <dbReference type="PROSITE" id="PS00662"/>
    </source>
</evidence>
<evidence type="ECO:0000256" key="1">
    <source>
        <dbReference type="ARBA" id="ARBA00006611"/>
    </source>
</evidence>
<protein>
    <submittedName>
        <fullName evidence="3">Type IV pilus twitching motility protein PilT</fullName>
    </submittedName>
</protein>
<dbReference type="Proteomes" id="UP000885690">
    <property type="component" value="Unassembled WGS sequence"/>
</dbReference>
<dbReference type="Gene3D" id="3.30.450.90">
    <property type="match status" value="1"/>
</dbReference>
<organism evidence="3">
    <name type="scientific">Thermosulfidibacter takaii</name>
    <dbReference type="NCBI Taxonomy" id="412593"/>
    <lineage>
        <taxon>Bacteria</taxon>
        <taxon>Pseudomonadati</taxon>
        <taxon>Thermosulfidibacterota</taxon>
        <taxon>Thermosulfidibacteria</taxon>
        <taxon>Thermosulfidibacterales</taxon>
        <taxon>Thermosulfidibacteraceae</taxon>
    </lineage>
</organism>
<comment type="similarity">
    <text evidence="1">Belongs to the GSP E family.</text>
</comment>
<dbReference type="Pfam" id="PF00437">
    <property type="entry name" value="T2SSE"/>
    <property type="match status" value="1"/>
</dbReference>
<accession>A0A7C0Y623</accession>
<dbReference type="InterPro" id="IPR006321">
    <property type="entry name" value="PilT/PilU"/>
</dbReference>